<dbReference type="PANTHER" id="PTHR44154">
    <property type="entry name" value="QUINONE OXIDOREDUCTASE"/>
    <property type="match status" value="1"/>
</dbReference>
<evidence type="ECO:0000313" key="4">
    <source>
        <dbReference type="Proteomes" id="UP000494125"/>
    </source>
</evidence>
<dbReference type="AlphaFoldDB" id="A0A6P2Q9F1"/>
<reference evidence="3 4" key="1">
    <citation type="submission" date="2019-09" db="EMBL/GenBank/DDBJ databases">
        <authorList>
            <person name="Depoorter E."/>
        </authorList>
    </citation>
    <scope>NUCLEOTIDE SEQUENCE [LARGE SCALE GENOMIC DNA]</scope>
    <source>
        <strain evidence="3">LMG 24065</strain>
    </source>
</reference>
<dbReference type="Gene3D" id="3.90.180.10">
    <property type="entry name" value="Medium-chain alcohol dehydrogenases, catalytic domain"/>
    <property type="match status" value="1"/>
</dbReference>
<dbReference type="Proteomes" id="UP000494125">
    <property type="component" value="Unassembled WGS sequence"/>
</dbReference>
<protein>
    <submittedName>
        <fullName evidence="3">NADPH:quinone reductase</fullName>
    </submittedName>
</protein>
<dbReference type="InterPro" id="IPR036291">
    <property type="entry name" value="NAD(P)-bd_dom_sf"/>
</dbReference>
<dbReference type="SUPFAM" id="SSF51735">
    <property type="entry name" value="NAD(P)-binding Rossmann-fold domains"/>
    <property type="match status" value="1"/>
</dbReference>
<evidence type="ECO:0000256" key="2">
    <source>
        <dbReference type="SAM" id="MobiDB-lite"/>
    </source>
</evidence>
<sequence length="84" mass="8354">MAQVPAGARASSSRPTALGAPKAAALPLTAITAWELLFDRLKIAERGGVGQCMLVIGAGGGVGSILVQLARQLTALTVSGTALL</sequence>
<gene>
    <name evidence="3" type="ORF">BDI24065_05733</name>
</gene>
<name>A0A6P2Q9F1_9BURK</name>
<dbReference type="GO" id="GO:0016491">
    <property type="term" value="F:oxidoreductase activity"/>
    <property type="evidence" value="ECO:0007669"/>
    <property type="project" value="InterPro"/>
</dbReference>
<keyword evidence="1" id="KW-0521">NADP</keyword>
<proteinExistence type="predicted"/>
<organism evidence="3 4">
    <name type="scientific">Burkholderia diffusa</name>
    <dbReference type="NCBI Taxonomy" id="488732"/>
    <lineage>
        <taxon>Bacteria</taxon>
        <taxon>Pseudomonadati</taxon>
        <taxon>Pseudomonadota</taxon>
        <taxon>Betaproteobacteria</taxon>
        <taxon>Burkholderiales</taxon>
        <taxon>Burkholderiaceae</taxon>
        <taxon>Burkholderia</taxon>
        <taxon>Burkholderia cepacia complex</taxon>
    </lineage>
</organism>
<feature type="region of interest" description="Disordered" evidence="2">
    <location>
        <begin position="1"/>
        <end position="21"/>
    </location>
</feature>
<keyword evidence="4" id="KW-1185">Reference proteome</keyword>
<dbReference type="PANTHER" id="PTHR44154:SF1">
    <property type="entry name" value="QUINONE OXIDOREDUCTASE"/>
    <property type="match status" value="1"/>
</dbReference>
<dbReference type="InterPro" id="IPR002364">
    <property type="entry name" value="Quin_OxRdtase/zeta-crystal_CS"/>
</dbReference>
<dbReference type="InterPro" id="IPR051603">
    <property type="entry name" value="Zinc-ADH_QOR/CCCR"/>
</dbReference>
<dbReference type="PROSITE" id="PS01162">
    <property type="entry name" value="QOR_ZETA_CRYSTAL"/>
    <property type="match status" value="1"/>
</dbReference>
<accession>A0A6P2Q9F1</accession>
<evidence type="ECO:0000256" key="1">
    <source>
        <dbReference type="ARBA" id="ARBA00022857"/>
    </source>
</evidence>
<dbReference type="Gene3D" id="3.40.50.720">
    <property type="entry name" value="NAD(P)-binding Rossmann-like Domain"/>
    <property type="match status" value="1"/>
</dbReference>
<dbReference type="EMBL" id="CABVPN010000036">
    <property type="protein sequence ID" value="VWC18519.1"/>
    <property type="molecule type" value="Genomic_DNA"/>
</dbReference>
<dbReference type="GO" id="GO:0008270">
    <property type="term" value="F:zinc ion binding"/>
    <property type="evidence" value="ECO:0007669"/>
    <property type="project" value="InterPro"/>
</dbReference>
<evidence type="ECO:0000313" key="3">
    <source>
        <dbReference type="EMBL" id="VWC18519.1"/>
    </source>
</evidence>